<dbReference type="RefSeq" id="WP_161931814.1">
    <property type="nucleotide sequence ID" value="NZ_CP047901.1"/>
</dbReference>
<proteinExistence type="predicted"/>
<dbReference type="KEGG" id="caqa:MICH65_0452"/>
<dbReference type="InterPro" id="IPR020051">
    <property type="entry name" value="SagB-type_dehydrogenase"/>
</dbReference>
<evidence type="ECO:0000256" key="1">
    <source>
        <dbReference type="SAM" id="Phobius"/>
    </source>
</evidence>
<dbReference type="Gene3D" id="3.40.109.10">
    <property type="entry name" value="NADH Oxidase"/>
    <property type="match status" value="1"/>
</dbReference>
<protein>
    <submittedName>
        <fullName evidence="3">Nitroreductase</fullName>
    </submittedName>
</protein>
<keyword evidence="1" id="KW-1133">Transmembrane helix</keyword>
<dbReference type="InterPro" id="IPR029479">
    <property type="entry name" value="Nitroreductase"/>
</dbReference>
<organism evidence="3 4">
    <name type="scientific">Candidatus Chazhemtobacterium aquaticus</name>
    <dbReference type="NCBI Taxonomy" id="2715735"/>
    <lineage>
        <taxon>Bacteria</taxon>
        <taxon>Candidatus Chazhemtobacteraceae</taxon>
        <taxon>Candidatus Chazhemtobacterium</taxon>
    </lineage>
</organism>
<dbReference type="SUPFAM" id="SSF55469">
    <property type="entry name" value="FMN-dependent nitroreductase-like"/>
    <property type="match status" value="1"/>
</dbReference>
<dbReference type="InterPro" id="IPR000415">
    <property type="entry name" value="Nitroreductase-like"/>
</dbReference>
<sequence>MPARKSNKPALPPLTLLGLVVFSIVVIWLFSPSKSSTQQPVTSDTSATKEYIDEPVALPSPVKTSRVSLEQTLNTRRSRRSFQDKPLTLNQVSQLLWSAQGVTTDWGGRTAPSAKSAYPLTLYLVALDVTGLESGIYEYIPGDLDPVHQLRLLQSGDFSEQMALAGVQSQFKSAPAVIAITGNFQKMKDAFDGNDVSHNVYLEVGHVSQNLYLQAESLGLGTVATGGFDLAKSTSLLKLPASETLIYLMPFGFSAE</sequence>
<keyword evidence="1" id="KW-0472">Membrane</keyword>
<dbReference type="AlphaFoldDB" id="A0A857N7X0"/>
<dbReference type="Pfam" id="PF00881">
    <property type="entry name" value="Nitroreductase"/>
    <property type="match status" value="1"/>
</dbReference>
<keyword evidence="1" id="KW-0812">Transmembrane</keyword>
<name>A0A857N7X0_9BACT</name>
<reference evidence="4" key="1">
    <citation type="journal article" date="2020" name="Microorganisms">
        <title>Complete Genome of a Member of a New Bacterial Lineage in the Microgenomates Group Reveals an Unusual Nucleotide Composition Disparity Between Two Strands of DNA and Limited Metabolic Potential.</title>
        <authorList>
            <person name="Kadnikov V.V."/>
            <person name="Mardanov A.V."/>
            <person name="Beletsky A.V."/>
            <person name="Karnachuk O.V."/>
            <person name="Ravin N.V."/>
        </authorList>
    </citation>
    <scope>NUCLEOTIDE SEQUENCE [LARGE SCALE GENOMIC DNA]</scope>
</reference>
<dbReference type="PANTHER" id="PTHR43745:SF2">
    <property type="entry name" value="NITROREDUCTASE MJ1384-RELATED"/>
    <property type="match status" value="1"/>
</dbReference>
<dbReference type="NCBIfam" id="TIGR03605">
    <property type="entry name" value="antibiot_sagB"/>
    <property type="match status" value="1"/>
</dbReference>
<gene>
    <name evidence="3" type="ORF">MICH65_0452</name>
</gene>
<evidence type="ECO:0000313" key="3">
    <source>
        <dbReference type="EMBL" id="QHO63433.1"/>
    </source>
</evidence>
<evidence type="ECO:0000259" key="2">
    <source>
        <dbReference type="Pfam" id="PF00881"/>
    </source>
</evidence>
<evidence type="ECO:0000313" key="4">
    <source>
        <dbReference type="Proteomes" id="UP000463983"/>
    </source>
</evidence>
<feature type="domain" description="Nitroreductase" evidence="2">
    <location>
        <begin position="75"/>
        <end position="252"/>
    </location>
</feature>
<dbReference type="PANTHER" id="PTHR43745">
    <property type="entry name" value="NITROREDUCTASE MJ1384-RELATED"/>
    <property type="match status" value="1"/>
</dbReference>
<accession>A0A857N7X0</accession>
<feature type="transmembrane region" description="Helical" evidence="1">
    <location>
        <begin position="12"/>
        <end position="30"/>
    </location>
</feature>
<dbReference type="InterPro" id="IPR052544">
    <property type="entry name" value="Bacteriocin_Proc_Enz"/>
</dbReference>
<dbReference type="CDD" id="cd02142">
    <property type="entry name" value="McbC_SagB-like_oxidoreductase"/>
    <property type="match status" value="1"/>
</dbReference>
<dbReference type="GO" id="GO:0016491">
    <property type="term" value="F:oxidoreductase activity"/>
    <property type="evidence" value="ECO:0007669"/>
    <property type="project" value="InterPro"/>
</dbReference>
<dbReference type="EMBL" id="CP047901">
    <property type="protein sequence ID" value="QHO63433.1"/>
    <property type="molecule type" value="Genomic_DNA"/>
</dbReference>
<keyword evidence="4" id="KW-1185">Reference proteome</keyword>
<dbReference type="Proteomes" id="UP000463983">
    <property type="component" value="Chromosome"/>
</dbReference>